<dbReference type="EMBL" id="LWQT01000123">
    <property type="protein sequence ID" value="OAN43798.1"/>
    <property type="molecule type" value="Genomic_DNA"/>
</dbReference>
<evidence type="ECO:0000256" key="1">
    <source>
        <dbReference type="SAM" id="Phobius"/>
    </source>
</evidence>
<feature type="transmembrane region" description="Helical" evidence="1">
    <location>
        <begin position="57"/>
        <end position="77"/>
    </location>
</feature>
<keyword evidence="3" id="KW-1185">Reference proteome</keyword>
<comment type="caution">
    <text evidence="2">The sequence shown here is derived from an EMBL/GenBank/DDBJ whole genome shotgun (WGS) entry which is preliminary data.</text>
</comment>
<keyword evidence="1" id="KW-0472">Membrane</keyword>
<name>A0A178M6X7_9PROT</name>
<gene>
    <name evidence="2" type="ORF">A6A04_21155</name>
</gene>
<reference evidence="2 3" key="1">
    <citation type="submission" date="2016-04" db="EMBL/GenBank/DDBJ databases">
        <title>Draft genome sequence of freshwater magnetotactic bacteria Magnetospirillum marisnigri SP-1 and Magnetospirillum moscoviense BB-1.</title>
        <authorList>
            <person name="Koziaeva V."/>
            <person name="Dziuba M.V."/>
            <person name="Ivanov T.M."/>
            <person name="Kuznetsov B."/>
            <person name="Grouzdev D.S."/>
        </authorList>
    </citation>
    <scope>NUCLEOTIDE SEQUENCE [LARGE SCALE GENOMIC DNA]</scope>
    <source>
        <strain evidence="2 3">SP-1</strain>
    </source>
</reference>
<proteinExistence type="predicted"/>
<evidence type="ECO:0000313" key="3">
    <source>
        <dbReference type="Proteomes" id="UP000078428"/>
    </source>
</evidence>
<feature type="transmembrane region" description="Helical" evidence="1">
    <location>
        <begin position="111"/>
        <end position="128"/>
    </location>
</feature>
<feature type="transmembrane region" description="Helical" evidence="1">
    <location>
        <begin position="84"/>
        <end position="105"/>
    </location>
</feature>
<dbReference type="RefSeq" id="WP_068495895.1">
    <property type="nucleotide sequence ID" value="NZ_LWQT01000123.1"/>
</dbReference>
<protein>
    <submittedName>
        <fullName evidence="2">Uncharacterized protein</fullName>
    </submittedName>
</protein>
<feature type="transmembrane region" description="Helical" evidence="1">
    <location>
        <begin position="33"/>
        <end position="51"/>
    </location>
</feature>
<keyword evidence="1" id="KW-1133">Transmembrane helix</keyword>
<evidence type="ECO:0000313" key="2">
    <source>
        <dbReference type="EMBL" id="OAN43798.1"/>
    </source>
</evidence>
<dbReference type="AlphaFoldDB" id="A0A178M6X7"/>
<dbReference type="Proteomes" id="UP000078428">
    <property type="component" value="Unassembled WGS sequence"/>
</dbReference>
<feature type="transmembrane region" description="Helical" evidence="1">
    <location>
        <begin position="6"/>
        <end position="26"/>
    </location>
</feature>
<accession>A0A178M6X7</accession>
<organism evidence="2 3">
    <name type="scientific">Paramagnetospirillum marisnigri</name>
    <dbReference type="NCBI Taxonomy" id="1285242"/>
    <lineage>
        <taxon>Bacteria</taxon>
        <taxon>Pseudomonadati</taxon>
        <taxon>Pseudomonadota</taxon>
        <taxon>Alphaproteobacteria</taxon>
        <taxon>Rhodospirillales</taxon>
        <taxon>Magnetospirillaceae</taxon>
        <taxon>Paramagnetospirillum</taxon>
    </lineage>
</organism>
<keyword evidence="1" id="KW-0812">Transmembrane</keyword>
<dbReference type="OrthoDB" id="7368805at2"/>
<sequence length="145" mass="15258">MLLPLISILAWLVISGLIFGGVLSGWRARGSTVARIYCGITVLGAMAWAIIGFANSLPVIALVTPLVLASVHVVALLQPRSWWVMAALSLMIGNLISTALGMAVLGIVPTPGHMVGFLIGGGLVWFAWSKSLERRKAQIMAPAGQ</sequence>